<dbReference type="PROSITE" id="PS50109">
    <property type="entry name" value="HIS_KIN"/>
    <property type="match status" value="1"/>
</dbReference>
<keyword evidence="9" id="KW-0902">Two-component regulatory system</keyword>
<dbReference type="Proteomes" id="UP000734271">
    <property type="component" value="Unassembled WGS sequence"/>
</dbReference>
<proteinExistence type="predicted"/>
<keyword evidence="7 13" id="KW-0418">Kinase</keyword>
<evidence type="ECO:0000313" key="14">
    <source>
        <dbReference type="Proteomes" id="UP000734271"/>
    </source>
</evidence>
<dbReference type="InterPro" id="IPR005467">
    <property type="entry name" value="His_kinase_dom"/>
</dbReference>
<dbReference type="InterPro" id="IPR050351">
    <property type="entry name" value="BphY/WalK/GraS-like"/>
</dbReference>
<evidence type="ECO:0000256" key="7">
    <source>
        <dbReference type="ARBA" id="ARBA00022777"/>
    </source>
</evidence>
<evidence type="ECO:0000256" key="5">
    <source>
        <dbReference type="ARBA" id="ARBA00022679"/>
    </source>
</evidence>
<keyword evidence="5" id="KW-0808">Transferase</keyword>
<name>A0ABS7SWN2_9FIRM</name>
<dbReference type="SUPFAM" id="SSF55874">
    <property type="entry name" value="ATPase domain of HSP90 chaperone/DNA topoisomerase II/histidine kinase"/>
    <property type="match status" value="1"/>
</dbReference>
<protein>
    <recommendedName>
        <fullName evidence="3">histidine kinase</fullName>
        <ecNumber evidence="3">2.7.13.3</ecNumber>
    </recommendedName>
</protein>
<keyword evidence="4" id="KW-1003">Cell membrane</keyword>
<feature type="transmembrane region" description="Helical" evidence="11">
    <location>
        <begin position="38"/>
        <end position="56"/>
    </location>
</feature>
<evidence type="ECO:0000256" key="4">
    <source>
        <dbReference type="ARBA" id="ARBA00022475"/>
    </source>
</evidence>
<keyword evidence="6 11" id="KW-0812">Transmembrane</keyword>
<evidence type="ECO:0000256" key="6">
    <source>
        <dbReference type="ARBA" id="ARBA00022692"/>
    </source>
</evidence>
<evidence type="ECO:0000256" key="10">
    <source>
        <dbReference type="ARBA" id="ARBA00023136"/>
    </source>
</evidence>
<sequence>MLKLKNFLKENKVSFIFFFIISLTYLLVFISFNLEKFPIIYGFLISFFIFLAYFLYKYFNQEVPTFAEISKNPSQREKIILDELENLDKKYKDLLLAYNEIEGDLRDFYGLWIHEIKTPIAENKLILADNQPDLELLIKNNKRIEDYLNILLGFVRYNSKTNDYVFKEVRIESVVKEIIREKSYDFISKKISLDVGDLGFMTVSDEKWIGFIIGQILNNALKYTPEAGKIKIYFEKNFLIIEDNGIGIKASDLPRVFEMGYTGENGRKLGSSTGLGLYLVKSIGKDLNLDIKIESEEGIFTKIMINFPKLTKL</sequence>
<dbReference type="PANTHER" id="PTHR45453:SF2">
    <property type="entry name" value="HISTIDINE KINASE"/>
    <property type="match status" value="1"/>
</dbReference>
<evidence type="ECO:0000256" key="11">
    <source>
        <dbReference type="SAM" id="Phobius"/>
    </source>
</evidence>
<dbReference type="InterPro" id="IPR036890">
    <property type="entry name" value="HATPase_C_sf"/>
</dbReference>
<reference evidence="13 14" key="1">
    <citation type="submission" date="2021-08" db="EMBL/GenBank/DDBJ databases">
        <title>FDA dAtabase for Regulatory Grade micrObial Sequences (FDA-ARGOS): Supporting development and validation of Infectious Disease Dx tests.</title>
        <authorList>
            <person name="Sproer C."/>
            <person name="Gronow S."/>
            <person name="Severitt S."/>
            <person name="Schroder I."/>
            <person name="Tallon L."/>
            <person name="Sadzewicz L."/>
            <person name="Zhao X."/>
            <person name="Boylan J."/>
            <person name="Ott S."/>
            <person name="Bowen H."/>
            <person name="Vavikolanu K."/>
            <person name="Hazen T."/>
            <person name="Aluvathingal J."/>
            <person name="Nadendla S."/>
            <person name="Lowell S."/>
            <person name="Myers T."/>
            <person name="Yan Y."/>
            <person name="Sichtig H."/>
        </authorList>
    </citation>
    <scope>NUCLEOTIDE SEQUENCE [LARGE SCALE GENOMIC DNA]</scope>
    <source>
        <strain evidence="13 14">FDAARGOS_1460</strain>
    </source>
</reference>
<evidence type="ECO:0000256" key="9">
    <source>
        <dbReference type="ARBA" id="ARBA00023012"/>
    </source>
</evidence>
<dbReference type="Pfam" id="PF02518">
    <property type="entry name" value="HATPase_c"/>
    <property type="match status" value="1"/>
</dbReference>
<dbReference type="PANTHER" id="PTHR45453">
    <property type="entry name" value="PHOSPHATE REGULON SENSOR PROTEIN PHOR"/>
    <property type="match status" value="1"/>
</dbReference>
<evidence type="ECO:0000256" key="8">
    <source>
        <dbReference type="ARBA" id="ARBA00022989"/>
    </source>
</evidence>
<gene>
    <name evidence="13" type="ORF">K8P03_01325</name>
</gene>
<evidence type="ECO:0000256" key="3">
    <source>
        <dbReference type="ARBA" id="ARBA00012438"/>
    </source>
</evidence>
<keyword evidence="8 11" id="KW-1133">Transmembrane helix</keyword>
<dbReference type="EMBL" id="JAIPME010000002">
    <property type="protein sequence ID" value="MBZ2385945.1"/>
    <property type="molecule type" value="Genomic_DNA"/>
</dbReference>
<feature type="transmembrane region" description="Helical" evidence="11">
    <location>
        <begin position="12"/>
        <end position="32"/>
    </location>
</feature>
<comment type="subcellular location">
    <subcellularLocation>
        <location evidence="2">Cell membrane</location>
        <topology evidence="2">Multi-pass membrane protein</topology>
    </subcellularLocation>
</comment>
<dbReference type="GO" id="GO:0016301">
    <property type="term" value="F:kinase activity"/>
    <property type="evidence" value="ECO:0007669"/>
    <property type="project" value="UniProtKB-KW"/>
</dbReference>
<accession>A0ABS7SWN2</accession>
<keyword evidence="10 11" id="KW-0472">Membrane</keyword>
<dbReference type="EC" id="2.7.13.3" evidence="3"/>
<evidence type="ECO:0000259" key="12">
    <source>
        <dbReference type="PROSITE" id="PS50109"/>
    </source>
</evidence>
<comment type="catalytic activity">
    <reaction evidence="1">
        <text>ATP + protein L-histidine = ADP + protein N-phospho-L-histidine.</text>
        <dbReference type="EC" id="2.7.13.3"/>
    </reaction>
</comment>
<comment type="caution">
    <text evidence="13">The sequence shown here is derived from an EMBL/GenBank/DDBJ whole genome shotgun (WGS) entry which is preliminary data.</text>
</comment>
<dbReference type="RefSeq" id="WP_223417754.1">
    <property type="nucleotide sequence ID" value="NZ_JAIPME010000002.1"/>
</dbReference>
<evidence type="ECO:0000313" key="13">
    <source>
        <dbReference type="EMBL" id="MBZ2385945.1"/>
    </source>
</evidence>
<dbReference type="InterPro" id="IPR003594">
    <property type="entry name" value="HATPase_dom"/>
</dbReference>
<feature type="domain" description="Histidine kinase" evidence="12">
    <location>
        <begin position="111"/>
        <end position="311"/>
    </location>
</feature>
<evidence type="ECO:0000256" key="2">
    <source>
        <dbReference type="ARBA" id="ARBA00004651"/>
    </source>
</evidence>
<dbReference type="SMART" id="SM00387">
    <property type="entry name" value="HATPase_c"/>
    <property type="match status" value="1"/>
</dbReference>
<keyword evidence="14" id="KW-1185">Reference proteome</keyword>
<dbReference type="Gene3D" id="3.30.565.10">
    <property type="entry name" value="Histidine kinase-like ATPase, C-terminal domain"/>
    <property type="match status" value="1"/>
</dbReference>
<organism evidence="13 14">
    <name type="scientific">Anaerococcus murdochii</name>
    <dbReference type="NCBI Taxonomy" id="411577"/>
    <lineage>
        <taxon>Bacteria</taxon>
        <taxon>Bacillati</taxon>
        <taxon>Bacillota</taxon>
        <taxon>Tissierellia</taxon>
        <taxon>Tissierellales</taxon>
        <taxon>Peptoniphilaceae</taxon>
        <taxon>Anaerococcus</taxon>
    </lineage>
</organism>
<evidence type="ECO:0000256" key="1">
    <source>
        <dbReference type="ARBA" id="ARBA00000085"/>
    </source>
</evidence>